<proteinExistence type="predicted"/>
<dbReference type="SUPFAM" id="SSF47384">
    <property type="entry name" value="Homodimeric domain of signal transducing histidine kinase"/>
    <property type="match status" value="1"/>
</dbReference>
<keyword evidence="7" id="KW-0472">Membrane</keyword>
<evidence type="ECO:0000256" key="5">
    <source>
        <dbReference type="ARBA" id="ARBA00022777"/>
    </source>
</evidence>
<dbReference type="SMART" id="SM00387">
    <property type="entry name" value="HATPase_c"/>
    <property type="match status" value="1"/>
</dbReference>
<dbReference type="Pfam" id="PF08448">
    <property type="entry name" value="PAS_4"/>
    <property type="match status" value="1"/>
</dbReference>
<dbReference type="InterPro" id="IPR036890">
    <property type="entry name" value="HATPase_C_sf"/>
</dbReference>
<dbReference type="InterPro" id="IPR013656">
    <property type="entry name" value="PAS_4"/>
</dbReference>
<evidence type="ECO:0000256" key="4">
    <source>
        <dbReference type="ARBA" id="ARBA00022679"/>
    </source>
</evidence>
<comment type="caution">
    <text evidence="12">The sequence shown here is derived from an EMBL/GenBank/DDBJ whole genome shotgun (WGS) entry which is preliminary data.</text>
</comment>
<dbReference type="CDD" id="cd00130">
    <property type="entry name" value="PAS"/>
    <property type="match status" value="4"/>
</dbReference>
<comment type="catalytic activity">
    <reaction evidence="1">
        <text>ATP + protein L-histidine = ADP + protein N-phospho-L-histidine.</text>
        <dbReference type="EC" id="2.7.13.3"/>
    </reaction>
</comment>
<dbReference type="NCBIfam" id="TIGR00229">
    <property type="entry name" value="sensory_box"/>
    <property type="match status" value="3"/>
</dbReference>
<dbReference type="Pfam" id="PF13426">
    <property type="entry name" value="PAS_9"/>
    <property type="match status" value="1"/>
</dbReference>
<evidence type="ECO:0000256" key="1">
    <source>
        <dbReference type="ARBA" id="ARBA00000085"/>
    </source>
</evidence>
<name>A0ABQ1QI20_9RHOB</name>
<keyword evidence="7" id="KW-0812">Transmembrane</keyword>
<dbReference type="Pfam" id="PF02518">
    <property type="entry name" value="HATPase_c"/>
    <property type="match status" value="1"/>
</dbReference>
<keyword evidence="7" id="KW-1133">Transmembrane helix</keyword>
<feature type="domain" description="Response regulatory" evidence="9">
    <location>
        <begin position="1211"/>
        <end position="1327"/>
    </location>
</feature>
<dbReference type="InterPro" id="IPR011006">
    <property type="entry name" value="CheY-like_superfamily"/>
</dbReference>
<dbReference type="InterPro" id="IPR001610">
    <property type="entry name" value="PAC"/>
</dbReference>
<keyword evidence="5" id="KW-0418">Kinase</keyword>
<keyword evidence="4" id="KW-0808">Transferase</keyword>
<dbReference type="Proteomes" id="UP000617355">
    <property type="component" value="Unassembled WGS sequence"/>
</dbReference>
<dbReference type="Pfam" id="PF00072">
    <property type="entry name" value="Response_reg"/>
    <property type="match status" value="1"/>
</dbReference>
<dbReference type="Pfam" id="PF00512">
    <property type="entry name" value="HisKA"/>
    <property type="match status" value="1"/>
</dbReference>
<protein>
    <recommendedName>
        <fullName evidence="2">histidine kinase</fullName>
        <ecNumber evidence="2">2.7.13.3</ecNumber>
    </recommendedName>
</protein>
<feature type="domain" description="PAC" evidence="11">
    <location>
        <begin position="524"/>
        <end position="576"/>
    </location>
</feature>
<dbReference type="Gene3D" id="3.30.450.20">
    <property type="entry name" value="PAS domain"/>
    <property type="match status" value="6"/>
</dbReference>
<dbReference type="SMART" id="SM00448">
    <property type="entry name" value="REC"/>
    <property type="match status" value="1"/>
</dbReference>
<feature type="modified residue" description="4-aspartylphosphate" evidence="6">
    <location>
        <position position="1261"/>
    </location>
</feature>
<organism evidence="12 13">
    <name type="scientific">Sinisalibacter lacisalsi</name>
    <dbReference type="NCBI Taxonomy" id="1526570"/>
    <lineage>
        <taxon>Bacteria</taxon>
        <taxon>Pseudomonadati</taxon>
        <taxon>Pseudomonadota</taxon>
        <taxon>Alphaproteobacteria</taxon>
        <taxon>Rhodobacterales</taxon>
        <taxon>Roseobacteraceae</taxon>
        <taxon>Sinisalibacter</taxon>
    </lineage>
</organism>
<dbReference type="PROSITE" id="PS50113">
    <property type="entry name" value="PAC"/>
    <property type="match status" value="3"/>
</dbReference>
<dbReference type="CDD" id="cd00082">
    <property type="entry name" value="HisKA"/>
    <property type="match status" value="1"/>
</dbReference>
<dbReference type="InterPro" id="IPR003594">
    <property type="entry name" value="HATPase_dom"/>
</dbReference>
<feature type="transmembrane region" description="Helical" evidence="7">
    <location>
        <begin position="12"/>
        <end position="31"/>
    </location>
</feature>
<dbReference type="SMART" id="SM00388">
    <property type="entry name" value="HisKA"/>
    <property type="match status" value="1"/>
</dbReference>
<evidence type="ECO:0000313" key="12">
    <source>
        <dbReference type="EMBL" id="GGD28477.1"/>
    </source>
</evidence>
<evidence type="ECO:0000259" key="8">
    <source>
        <dbReference type="PROSITE" id="PS50109"/>
    </source>
</evidence>
<evidence type="ECO:0000256" key="6">
    <source>
        <dbReference type="PROSITE-ProRule" id="PRU00169"/>
    </source>
</evidence>
<dbReference type="SUPFAM" id="SSF52172">
    <property type="entry name" value="CheY-like"/>
    <property type="match status" value="1"/>
</dbReference>
<accession>A0ABQ1QI20</accession>
<sequence>MNTMTPENQLPRFSFLLFAPLVLVIVVAAYVGERQSATERSDQLWSRAETAAATLSRSLEQSASTASILSLATFGRAGCADALATAQEAYSFVGLVRSDGRLVCVAPAGAVEPDVADRSWFAEVSETGRAAYGGYRVNPATGDEVMVVAHPAGPALADDAAFVVVAVRLSWLAEGLMAGMREGSAGLVVTDPSDTVIATSLDDVPRGARLDTPDAGGPVRADLAGSSRDVVVRDLPLGTGAFHVVAVAPARGLMTGSPWMFAALALVVLLFGLAAFAIIWRRLPRDEGGPGGTAEASWLPAEPHNLGPKLDEMDTLLKTRTVALNEACELAGLGTWTLLPDMESVRTMANMRAILGFPDDEEVARIDTFRERIVPEDRAVFDAAFARSLEERQMIEAEFRAIGAGGEVRFLRARTGPSGALPDDTQGGISGIVQDITDLRRNETALARSLKLVRLAGEAARVSGWRYEIATRKLSGTRDTARLVGPEGSDGLMIEDVIARFIDEEERMRVERGFWTCVGAGSRFDEIGRFRRLDGKETWLRVIGEAERDTSGNIVAVYGATQDVGEMMRARFAAEEVRELLQTILDSLDDGFVIHDHDGKIQYMNRKAHSILGVAELNLVDQNIWQDLPPEVGPHFERLVGAALETGESQNFEGEIGVNGHWIAVAVHPTPAGVAIYLNDVTEDREARERLRLLDAAVSRLNDVVLITEASELDPPGPRIVFVNDAFEKDTGFSREEALGATPRILQGPETEKERLQAIREALENHGHVRTELTNYRKDGTRFTSEIDINPLFNEAGECTHFVAVQRDRTSRQETEKRLRAREEQFRLASLASRDIIWDWDMQTGIIWNSEDSDEIFGPLVAQWHIEKVPERHIEHVLERIHPEDRLKITESLDAALSGDAESWRCEYRIRAKDGTWRYLTDKAFILRDDEGTPRRMVGAMSDVTDIRALDAQLHQSQKLETVGQLTGGIAHDFNNLLTIILGNCDMLLDDVDDESALRPLIQSIEDAAERGARFSSDLLAFSRRQPLELRPTDINDLIRRSSSLFSRAVDASVEIEYELTDSPTVAHVDPDKMQAALLNLVLNAMAAIKEDGRIIVRTRRVLAKEGDLPSDCDPGEYIEVDVADDGSGMSPEVVEHAFEPFFTTREPGVGTGMGLSSVYGLVKQSGGHAGIVSEPGKGTTVTLSLSVADEAEIIDIEGTPKAHHRGGGQRILVVEDDTELRSFVCTILSRMEYRLVEAKDGSEALKMLKKEDDFDLLFTDIVMPGSINGVELARKAQKLHPGLKVLFTSGYARETLSKERQAPSDIPMLHKPFRTNDLVVKVQDVLSNDAEPDS</sequence>
<dbReference type="PROSITE" id="PS50109">
    <property type="entry name" value="HIS_KIN"/>
    <property type="match status" value="1"/>
</dbReference>
<dbReference type="InterPro" id="IPR000014">
    <property type="entry name" value="PAS"/>
</dbReference>
<evidence type="ECO:0000259" key="11">
    <source>
        <dbReference type="PROSITE" id="PS50113"/>
    </source>
</evidence>
<dbReference type="SUPFAM" id="SSF55874">
    <property type="entry name" value="ATPase domain of HSP90 chaperone/DNA topoisomerase II/histidine kinase"/>
    <property type="match status" value="1"/>
</dbReference>
<keyword evidence="3 6" id="KW-0597">Phosphoprotein</keyword>
<dbReference type="PRINTS" id="PR00344">
    <property type="entry name" value="BCTRLSENSOR"/>
</dbReference>
<dbReference type="PROSITE" id="PS50112">
    <property type="entry name" value="PAS"/>
    <property type="match status" value="2"/>
</dbReference>
<dbReference type="SUPFAM" id="SSF55785">
    <property type="entry name" value="PYP-like sensor domain (PAS domain)"/>
    <property type="match status" value="5"/>
</dbReference>
<dbReference type="EMBL" id="BMGI01000001">
    <property type="protein sequence ID" value="GGD28477.1"/>
    <property type="molecule type" value="Genomic_DNA"/>
</dbReference>
<dbReference type="Gene3D" id="3.30.565.10">
    <property type="entry name" value="Histidine kinase-like ATPase, C-terminal domain"/>
    <property type="match status" value="1"/>
</dbReference>
<dbReference type="Gene3D" id="1.10.287.130">
    <property type="match status" value="1"/>
</dbReference>
<dbReference type="InterPro" id="IPR013655">
    <property type="entry name" value="PAS_fold_3"/>
</dbReference>
<evidence type="ECO:0000259" key="10">
    <source>
        <dbReference type="PROSITE" id="PS50112"/>
    </source>
</evidence>
<dbReference type="InterPro" id="IPR000700">
    <property type="entry name" value="PAS-assoc_C"/>
</dbReference>
<dbReference type="EC" id="2.7.13.3" evidence="2"/>
<evidence type="ECO:0000313" key="13">
    <source>
        <dbReference type="Proteomes" id="UP000617355"/>
    </source>
</evidence>
<keyword evidence="13" id="KW-1185">Reference proteome</keyword>
<feature type="domain" description="PAS" evidence="10">
    <location>
        <begin position="713"/>
        <end position="766"/>
    </location>
</feature>
<dbReference type="SMART" id="SM00091">
    <property type="entry name" value="PAS"/>
    <property type="match status" value="4"/>
</dbReference>
<dbReference type="InterPro" id="IPR052162">
    <property type="entry name" value="Sensor_kinase/Photoreceptor"/>
</dbReference>
<dbReference type="InterPro" id="IPR005467">
    <property type="entry name" value="His_kinase_dom"/>
</dbReference>
<feature type="domain" description="PAC" evidence="11">
    <location>
        <begin position="904"/>
        <end position="956"/>
    </location>
</feature>
<evidence type="ECO:0000256" key="3">
    <source>
        <dbReference type="ARBA" id="ARBA00022553"/>
    </source>
</evidence>
<evidence type="ECO:0000256" key="2">
    <source>
        <dbReference type="ARBA" id="ARBA00012438"/>
    </source>
</evidence>
<feature type="transmembrane region" description="Helical" evidence="7">
    <location>
        <begin position="259"/>
        <end position="280"/>
    </location>
</feature>
<dbReference type="InterPro" id="IPR036097">
    <property type="entry name" value="HisK_dim/P_sf"/>
</dbReference>
<evidence type="ECO:0000259" key="9">
    <source>
        <dbReference type="PROSITE" id="PS50110"/>
    </source>
</evidence>
<feature type="domain" description="PAS" evidence="10">
    <location>
        <begin position="577"/>
        <end position="647"/>
    </location>
</feature>
<dbReference type="Pfam" id="PF08447">
    <property type="entry name" value="PAS_3"/>
    <property type="match status" value="3"/>
</dbReference>
<dbReference type="InterPro" id="IPR001789">
    <property type="entry name" value="Sig_transdc_resp-reg_receiver"/>
</dbReference>
<evidence type="ECO:0000256" key="7">
    <source>
        <dbReference type="SAM" id="Phobius"/>
    </source>
</evidence>
<dbReference type="PROSITE" id="PS50110">
    <property type="entry name" value="RESPONSE_REGULATORY"/>
    <property type="match status" value="1"/>
</dbReference>
<dbReference type="Gene3D" id="3.40.50.2300">
    <property type="match status" value="1"/>
</dbReference>
<dbReference type="PANTHER" id="PTHR43304:SF1">
    <property type="entry name" value="PAC DOMAIN-CONTAINING PROTEIN"/>
    <property type="match status" value="1"/>
</dbReference>
<feature type="domain" description="PAC" evidence="11">
    <location>
        <begin position="769"/>
        <end position="821"/>
    </location>
</feature>
<dbReference type="SMART" id="SM00086">
    <property type="entry name" value="PAC"/>
    <property type="match status" value="4"/>
</dbReference>
<dbReference type="InterPro" id="IPR003661">
    <property type="entry name" value="HisK_dim/P_dom"/>
</dbReference>
<gene>
    <name evidence="12" type="ORF">GCM10011358_10760</name>
</gene>
<dbReference type="InterPro" id="IPR004358">
    <property type="entry name" value="Sig_transdc_His_kin-like_C"/>
</dbReference>
<dbReference type="InterPro" id="IPR035965">
    <property type="entry name" value="PAS-like_dom_sf"/>
</dbReference>
<dbReference type="PANTHER" id="PTHR43304">
    <property type="entry name" value="PHYTOCHROME-LIKE PROTEIN CPH1"/>
    <property type="match status" value="1"/>
</dbReference>
<feature type="domain" description="Histidine kinase" evidence="8">
    <location>
        <begin position="969"/>
        <end position="1190"/>
    </location>
</feature>
<reference evidence="13" key="1">
    <citation type="journal article" date="2019" name="Int. J. Syst. Evol. Microbiol.">
        <title>The Global Catalogue of Microorganisms (GCM) 10K type strain sequencing project: providing services to taxonomists for standard genome sequencing and annotation.</title>
        <authorList>
            <consortium name="The Broad Institute Genomics Platform"/>
            <consortium name="The Broad Institute Genome Sequencing Center for Infectious Disease"/>
            <person name="Wu L."/>
            <person name="Ma J."/>
        </authorList>
    </citation>
    <scope>NUCLEOTIDE SEQUENCE [LARGE SCALE GENOMIC DNA]</scope>
    <source>
        <strain evidence="13">CGMCC 1.12922</strain>
    </source>
</reference>